<keyword evidence="8" id="KW-0963">Cytoplasm</keyword>
<dbReference type="SUPFAM" id="SSF52540">
    <property type="entry name" value="P-loop containing nucleoside triphosphate hydrolases"/>
    <property type="match status" value="1"/>
</dbReference>
<evidence type="ECO:0000256" key="6">
    <source>
        <dbReference type="ARBA" id="ARBA00047615"/>
    </source>
</evidence>
<keyword evidence="5 8" id="KW-0067">ATP-binding</keyword>
<comment type="catalytic activity">
    <reaction evidence="7 8">
        <text>CMP + ATP = CDP + ADP</text>
        <dbReference type="Rhea" id="RHEA:11600"/>
        <dbReference type="ChEBI" id="CHEBI:30616"/>
        <dbReference type="ChEBI" id="CHEBI:58069"/>
        <dbReference type="ChEBI" id="CHEBI:60377"/>
        <dbReference type="ChEBI" id="CHEBI:456216"/>
        <dbReference type="EC" id="2.7.4.25"/>
    </reaction>
</comment>
<evidence type="ECO:0000313" key="11">
    <source>
        <dbReference type="Proteomes" id="UP000620064"/>
    </source>
</evidence>
<feature type="domain" description="Cytidylate kinase" evidence="9">
    <location>
        <begin position="7"/>
        <end position="222"/>
    </location>
</feature>
<keyword evidence="4 8" id="KW-0418">Kinase</keyword>
<comment type="caution">
    <text evidence="10">The sequence shown here is derived from an EMBL/GenBank/DDBJ whole genome shotgun (WGS) entry which is preliminary data.</text>
</comment>
<protein>
    <recommendedName>
        <fullName evidence="8">Cytidylate kinase</fullName>
        <shortName evidence="8">CK</shortName>
        <ecNumber evidence="8">2.7.4.25</ecNumber>
    </recommendedName>
    <alternativeName>
        <fullName evidence="8">Cytidine monophosphate kinase</fullName>
        <shortName evidence="8">CMP kinase</shortName>
    </alternativeName>
</protein>
<dbReference type="EMBL" id="BMLV01000004">
    <property type="protein sequence ID" value="GGP05182.1"/>
    <property type="molecule type" value="Genomic_DNA"/>
</dbReference>
<keyword evidence="3 8" id="KW-0547">Nucleotide-binding</keyword>
<keyword evidence="2 8" id="KW-0808">Transferase</keyword>
<dbReference type="Gene3D" id="3.40.50.300">
    <property type="entry name" value="P-loop containing nucleotide triphosphate hydrolases"/>
    <property type="match status" value="1"/>
</dbReference>
<proteinExistence type="inferred from homology"/>
<comment type="catalytic activity">
    <reaction evidence="6 8">
        <text>dCMP + ATP = dCDP + ADP</text>
        <dbReference type="Rhea" id="RHEA:25094"/>
        <dbReference type="ChEBI" id="CHEBI:30616"/>
        <dbReference type="ChEBI" id="CHEBI:57566"/>
        <dbReference type="ChEBI" id="CHEBI:58593"/>
        <dbReference type="ChEBI" id="CHEBI:456216"/>
        <dbReference type="EC" id="2.7.4.25"/>
    </reaction>
</comment>
<keyword evidence="11" id="KW-1185">Reference proteome</keyword>
<dbReference type="PANTHER" id="PTHR21299">
    <property type="entry name" value="CYTIDYLATE KINASE/PANTOATE-BETA-ALANINE LIGASE"/>
    <property type="match status" value="1"/>
</dbReference>
<dbReference type="InterPro" id="IPR003136">
    <property type="entry name" value="Cytidylate_kin"/>
</dbReference>
<evidence type="ECO:0000256" key="4">
    <source>
        <dbReference type="ARBA" id="ARBA00022777"/>
    </source>
</evidence>
<evidence type="ECO:0000256" key="5">
    <source>
        <dbReference type="ARBA" id="ARBA00022840"/>
    </source>
</evidence>
<sequence>MKKKPVIAIDGFSSTGKSSISKQIAKRLDLIHIDTGALYRGITFFALENCLNDQQEIDIKSLFSQLDKIHLEFKPNHEFLELYLNGKNIDKEIREVRVSNNVSIIAKQPEIREFLLDFQRNLAAKGGVIMDGRDIGTVILPNADFKFFVTASPEERARRRFLELKNEGKEVSYDEVFQNLVTRDKIDSEREVAPLKQAEDATLIDNTTLNKEETIELILSHILK</sequence>
<evidence type="ECO:0000313" key="10">
    <source>
        <dbReference type="EMBL" id="GGP05182.1"/>
    </source>
</evidence>
<dbReference type="GO" id="GO:0016301">
    <property type="term" value="F:kinase activity"/>
    <property type="evidence" value="ECO:0007669"/>
    <property type="project" value="UniProtKB-KW"/>
</dbReference>
<dbReference type="InterPro" id="IPR011994">
    <property type="entry name" value="Cytidylate_kinase_dom"/>
</dbReference>
<dbReference type="RefSeq" id="WP_188618009.1">
    <property type="nucleotide sequence ID" value="NZ_BMLV01000004.1"/>
</dbReference>
<feature type="binding site" evidence="8">
    <location>
        <begin position="11"/>
        <end position="19"/>
    </location>
    <ligand>
        <name>ATP</name>
        <dbReference type="ChEBI" id="CHEBI:30616"/>
    </ligand>
</feature>
<dbReference type="HAMAP" id="MF_00238">
    <property type="entry name" value="Cytidyl_kinase_type1"/>
    <property type="match status" value="1"/>
</dbReference>
<evidence type="ECO:0000256" key="7">
    <source>
        <dbReference type="ARBA" id="ARBA00048478"/>
    </source>
</evidence>
<organism evidence="10 11">
    <name type="scientific">Cloacibacterium rupense</name>
    <dbReference type="NCBI Taxonomy" id="517423"/>
    <lineage>
        <taxon>Bacteria</taxon>
        <taxon>Pseudomonadati</taxon>
        <taxon>Bacteroidota</taxon>
        <taxon>Flavobacteriia</taxon>
        <taxon>Flavobacteriales</taxon>
        <taxon>Weeksellaceae</taxon>
    </lineage>
</organism>
<accession>A0ABQ2NLM1</accession>
<comment type="subcellular location">
    <subcellularLocation>
        <location evidence="8">Cytoplasm</location>
    </subcellularLocation>
</comment>
<dbReference type="EC" id="2.7.4.25" evidence="8"/>
<dbReference type="CDD" id="cd02020">
    <property type="entry name" value="CMPK"/>
    <property type="match status" value="1"/>
</dbReference>
<evidence type="ECO:0000259" key="9">
    <source>
        <dbReference type="Pfam" id="PF02224"/>
    </source>
</evidence>
<evidence type="ECO:0000256" key="3">
    <source>
        <dbReference type="ARBA" id="ARBA00022741"/>
    </source>
</evidence>
<dbReference type="Proteomes" id="UP000620064">
    <property type="component" value="Unassembled WGS sequence"/>
</dbReference>
<dbReference type="InterPro" id="IPR027417">
    <property type="entry name" value="P-loop_NTPase"/>
</dbReference>
<dbReference type="Pfam" id="PF02224">
    <property type="entry name" value="Cytidylate_kin"/>
    <property type="match status" value="1"/>
</dbReference>
<evidence type="ECO:0000256" key="8">
    <source>
        <dbReference type="HAMAP-Rule" id="MF_00238"/>
    </source>
</evidence>
<comment type="similarity">
    <text evidence="1 8">Belongs to the cytidylate kinase family. Type 1 subfamily.</text>
</comment>
<dbReference type="NCBIfam" id="TIGR00017">
    <property type="entry name" value="cmk"/>
    <property type="match status" value="1"/>
</dbReference>
<gene>
    <name evidence="8 10" type="primary">cmk</name>
    <name evidence="10" type="ORF">GCM10010992_20360</name>
</gene>
<evidence type="ECO:0000256" key="2">
    <source>
        <dbReference type="ARBA" id="ARBA00022679"/>
    </source>
</evidence>
<name>A0ABQ2NLM1_9FLAO</name>
<dbReference type="PANTHER" id="PTHR21299:SF2">
    <property type="entry name" value="CYTIDYLATE KINASE"/>
    <property type="match status" value="1"/>
</dbReference>
<reference evidence="11" key="1">
    <citation type="journal article" date="2019" name="Int. J. Syst. Evol. Microbiol.">
        <title>The Global Catalogue of Microorganisms (GCM) 10K type strain sequencing project: providing services to taxonomists for standard genome sequencing and annotation.</title>
        <authorList>
            <consortium name="The Broad Institute Genomics Platform"/>
            <consortium name="The Broad Institute Genome Sequencing Center for Infectious Disease"/>
            <person name="Wu L."/>
            <person name="Ma J."/>
        </authorList>
    </citation>
    <scope>NUCLEOTIDE SEQUENCE [LARGE SCALE GENOMIC DNA]</scope>
    <source>
        <strain evidence="11">CGMCC 1.7656</strain>
    </source>
</reference>
<evidence type="ECO:0000256" key="1">
    <source>
        <dbReference type="ARBA" id="ARBA00009427"/>
    </source>
</evidence>